<evidence type="ECO:0008006" key="4">
    <source>
        <dbReference type="Google" id="ProtNLM"/>
    </source>
</evidence>
<feature type="transmembrane region" description="Helical" evidence="1">
    <location>
        <begin position="288"/>
        <end position="309"/>
    </location>
</feature>
<protein>
    <recommendedName>
        <fullName evidence="4">Sodium-dependent bicarbonate transport family permease</fullName>
    </recommendedName>
</protein>
<feature type="transmembrane region" description="Helical" evidence="1">
    <location>
        <begin position="6"/>
        <end position="25"/>
    </location>
</feature>
<name>A0A1G7EA44_9DEIN</name>
<dbReference type="AlphaFoldDB" id="A0A1G7EA44"/>
<gene>
    <name evidence="2" type="ORF">SAMN04488243_10516</name>
</gene>
<keyword evidence="1" id="KW-0472">Membrane</keyword>
<feature type="transmembrane region" description="Helical" evidence="1">
    <location>
        <begin position="203"/>
        <end position="222"/>
    </location>
</feature>
<organism evidence="2 3">
    <name type="scientific">Thermus arciformis</name>
    <dbReference type="NCBI Taxonomy" id="482827"/>
    <lineage>
        <taxon>Bacteria</taxon>
        <taxon>Thermotogati</taxon>
        <taxon>Deinococcota</taxon>
        <taxon>Deinococci</taxon>
        <taxon>Thermales</taxon>
        <taxon>Thermaceae</taxon>
        <taxon>Thermus</taxon>
    </lineage>
</organism>
<dbReference type="Pfam" id="PF05982">
    <property type="entry name" value="Sbt_1"/>
    <property type="match status" value="1"/>
</dbReference>
<accession>A0A1G7EA44</accession>
<evidence type="ECO:0000256" key="1">
    <source>
        <dbReference type="SAM" id="Phobius"/>
    </source>
</evidence>
<keyword evidence="1" id="KW-1133">Transmembrane helix</keyword>
<feature type="transmembrane region" description="Helical" evidence="1">
    <location>
        <begin position="37"/>
        <end position="56"/>
    </location>
</feature>
<proteinExistence type="predicted"/>
<reference evidence="3" key="1">
    <citation type="submission" date="2016-10" db="EMBL/GenBank/DDBJ databases">
        <authorList>
            <person name="Varghese N."/>
            <person name="Submissions S."/>
        </authorList>
    </citation>
    <scope>NUCLEOTIDE SEQUENCE [LARGE SCALE GENOMIC DNA]</scope>
    <source>
        <strain evidence="3">CGMCC 1.6992</strain>
    </source>
</reference>
<sequence length="318" mass="33139">MDALELLRLNLLSPMVLAYFLGVAARLLKSDLAFPEALYTALSIYLLFAIGFKGGVELSHTPLAVVLLPALFTLALGLFRPFPAYLLARRFLRVGREDAAALAAHYGSVSAVTFLAALTFVQAVGDALPGFMPTLVALLEVPGIVVALLLAKRKGGRMGEALHEVLTGKSVVLLLGGLLVGLLSGEEGMKKVEAFFVEPFQGALTLFLLDLGMVAASRLSALRQVGFRLVLFGVGLALFHGALGVYLGLLAGLGVGGAAVLGAMAASASYIAAPAAVRIALPEANPSLYLTASLAVTFPFNLILGIPLYHTLAVLWGG</sequence>
<dbReference type="Proteomes" id="UP000199446">
    <property type="component" value="Unassembled WGS sequence"/>
</dbReference>
<feature type="transmembrane region" description="Helical" evidence="1">
    <location>
        <begin position="255"/>
        <end position="276"/>
    </location>
</feature>
<feature type="transmembrane region" description="Helical" evidence="1">
    <location>
        <begin position="162"/>
        <end position="183"/>
    </location>
</feature>
<dbReference type="InterPro" id="IPR010293">
    <property type="entry name" value="Sbt_1"/>
</dbReference>
<dbReference type="OrthoDB" id="345121at2"/>
<feature type="transmembrane region" description="Helical" evidence="1">
    <location>
        <begin position="62"/>
        <end position="79"/>
    </location>
</feature>
<dbReference type="PANTHER" id="PTHR40400">
    <property type="entry name" value="SLR1512 PROTEIN"/>
    <property type="match status" value="1"/>
</dbReference>
<keyword evidence="1" id="KW-0812">Transmembrane</keyword>
<evidence type="ECO:0000313" key="2">
    <source>
        <dbReference type="EMBL" id="SDE60527.1"/>
    </source>
</evidence>
<dbReference type="RefSeq" id="WP_093005712.1">
    <property type="nucleotide sequence ID" value="NZ_FNBC01000005.1"/>
</dbReference>
<dbReference type="PANTHER" id="PTHR40400:SF1">
    <property type="entry name" value="SLR1512 PROTEIN"/>
    <property type="match status" value="1"/>
</dbReference>
<evidence type="ECO:0000313" key="3">
    <source>
        <dbReference type="Proteomes" id="UP000199446"/>
    </source>
</evidence>
<feature type="transmembrane region" description="Helical" evidence="1">
    <location>
        <begin position="100"/>
        <end position="124"/>
    </location>
</feature>
<feature type="transmembrane region" description="Helical" evidence="1">
    <location>
        <begin position="130"/>
        <end position="150"/>
    </location>
</feature>
<dbReference type="STRING" id="482827.SAMN04488243_10516"/>
<keyword evidence="3" id="KW-1185">Reference proteome</keyword>
<feature type="transmembrane region" description="Helical" evidence="1">
    <location>
        <begin position="229"/>
        <end position="249"/>
    </location>
</feature>
<dbReference type="EMBL" id="FNBC01000005">
    <property type="protein sequence ID" value="SDE60527.1"/>
    <property type="molecule type" value="Genomic_DNA"/>
</dbReference>